<name>V5RKC9_SPIAP</name>
<keyword evidence="3" id="KW-1185">Reference proteome</keyword>
<reference evidence="2 3" key="1">
    <citation type="journal article" date="2014" name="Genome Announc.">
        <title>Complete Genome Sequence of Spiroplasma apis B31T (ATCC 33834), a Bacterium Associated with May Disease of Honeybees (Apis mellifera).</title>
        <authorList>
            <person name="Ku C."/>
            <person name="Lo W.S."/>
            <person name="Chen L.L."/>
            <person name="Kuo C.H."/>
        </authorList>
    </citation>
    <scope>NUCLEOTIDE SEQUENCE [LARGE SCALE GENOMIC DNA]</scope>
    <source>
        <strain evidence="2">B31</strain>
    </source>
</reference>
<dbReference type="RefSeq" id="WP_023789199.1">
    <property type="nucleotide sequence ID" value="NC_022998.1"/>
</dbReference>
<accession>V5RKC9</accession>
<dbReference type="KEGG" id="sapi:SAPIS_v1c04190"/>
<gene>
    <name evidence="2" type="ORF">SAPIS_v1c04190</name>
</gene>
<evidence type="ECO:0000313" key="3">
    <source>
        <dbReference type="Proteomes" id="UP000018550"/>
    </source>
</evidence>
<feature type="compositionally biased region" description="Basic and acidic residues" evidence="1">
    <location>
        <begin position="143"/>
        <end position="155"/>
    </location>
</feature>
<dbReference type="AlphaFoldDB" id="V5RKC9"/>
<evidence type="ECO:0000256" key="1">
    <source>
        <dbReference type="SAM" id="MobiDB-lite"/>
    </source>
</evidence>
<evidence type="ECO:0000313" key="2">
    <source>
        <dbReference type="EMBL" id="AHB36265.1"/>
    </source>
</evidence>
<feature type="region of interest" description="Disordered" evidence="1">
    <location>
        <begin position="143"/>
        <end position="179"/>
    </location>
</feature>
<dbReference type="EMBL" id="CP006682">
    <property type="protein sequence ID" value="AHB36265.1"/>
    <property type="molecule type" value="Genomic_DNA"/>
</dbReference>
<sequence length="239" mass="27282">MNYVFADGMNFWVVDRNFNRVAKFTNFSEAQNYANSLNFQSKGLNTNFQGNFGNNGFANYLPSSFPNIQKNLLDSPYGNESRNLPVSYGNITINCSPNPQSTPIAFGQQPFVQPKQFGGFAPQQMPFLQQPLNPVQFNQEIPKQKDLDSEQKENDYVESNTNKKSKKAKASFDDSDDTLNLESLDDEFVVKQEKKLNKRKKEVTDTNDWIVEETIEPSSAGELRLSKRDIDNFLEKMKS</sequence>
<dbReference type="HOGENOM" id="CLU_1160507_0_0_14"/>
<dbReference type="Proteomes" id="UP000018550">
    <property type="component" value="Chromosome"/>
</dbReference>
<proteinExistence type="predicted"/>
<organism evidence="2 3">
    <name type="scientific">Spiroplasma apis B31</name>
    <dbReference type="NCBI Taxonomy" id="1276258"/>
    <lineage>
        <taxon>Bacteria</taxon>
        <taxon>Bacillati</taxon>
        <taxon>Mycoplasmatota</taxon>
        <taxon>Mollicutes</taxon>
        <taxon>Entomoplasmatales</taxon>
        <taxon>Spiroplasmataceae</taxon>
        <taxon>Spiroplasma</taxon>
    </lineage>
</organism>
<dbReference type="PATRIC" id="fig|1276258.3.peg.418"/>
<protein>
    <submittedName>
        <fullName evidence="2">Uncharacterized protein</fullName>
    </submittedName>
</protein>